<dbReference type="RefSeq" id="NP_001266200.1">
    <property type="nucleotide sequence ID" value="NM_001279271.2"/>
</dbReference>
<evidence type="ECO:0000256" key="3">
    <source>
        <dbReference type="ARBA" id="ARBA00023315"/>
    </source>
</evidence>
<dbReference type="SMR" id="I6TNE6"/>
<evidence type="ECO:0000256" key="2">
    <source>
        <dbReference type="ARBA" id="ARBA00022679"/>
    </source>
</evidence>
<dbReference type="Gramene" id="Solyc01g105590.2.1">
    <property type="protein sequence ID" value="Solyc01g105590.2.1.1"/>
    <property type="gene ID" value="Solyc01g105590.2"/>
</dbReference>
<dbReference type="ExpressionAtlas" id="I6TNE6">
    <property type="expression patterns" value="baseline"/>
</dbReference>
<dbReference type="Pfam" id="PF02458">
    <property type="entry name" value="Transferase"/>
    <property type="match status" value="1"/>
</dbReference>
<dbReference type="AlphaFoldDB" id="I6TNE6"/>
<sequence>MVMAKLDIEIQTRKILKPSAPTPDNLRRLKISLFDQLARSAYVSIVFNYLPSSSSSYDDDKLEKSLAETLTKFYPFAGRLAKDDPFSIDCNDEGVEYVRTKVNADDLAQFLGKDDDDIESSLIDLLPIKDVELSSPSSPLFGVQVNVFNNGGVSIGIQISHFLADAFTLATFVNEWAHTNTLSSMPQDNNDLHKFGDLSSLFPPKMLQLPSFDPNTSSTTTTVPSYKNVTKRFVFDASAIESLKKTIKDDSSMMRKPTRLVVVMSLLWKVLARISSAKNGNSRDSCFGFVISFRGKVSCIPSTEHVLGTFSIPEIANMEGDVARKDELNGFVKLVGNRIGETFAAIDKASKVDDIYSLTLNNQIKVIEKFVQRDKMDFYGTTSWCKLPWYETDFGWGKPFWVTPVSFRIYEQTTLMDTKDGDGIEIIVTMKENDMTEFERDPHILSSTSKLTFG</sequence>
<dbReference type="PANTHER" id="PTHR31623:SF52">
    <property type="entry name" value="AT1"/>
    <property type="match status" value="1"/>
</dbReference>
<dbReference type="EMBL" id="JQ899259">
    <property type="protein sequence ID" value="AFM77972.1"/>
    <property type="molecule type" value="mRNA"/>
</dbReference>
<dbReference type="PaxDb" id="4081-Solyc01g105590.2.1"/>
<dbReference type="OrthoDB" id="671439at2759"/>
<name>I6TNE6_SOLLC</name>
<dbReference type="KEGG" id="sly:101055589"/>
<keyword evidence="2" id="KW-0808">Transferase</keyword>
<comment type="similarity">
    <text evidence="1">Belongs to the plant acyltransferase family.</text>
</comment>
<reference evidence="5" key="4">
    <citation type="submission" date="2019-01" db="UniProtKB">
        <authorList>
            <consortium name="EnsemblPlants"/>
        </authorList>
    </citation>
    <scope>IDENTIFICATION</scope>
    <source>
        <strain evidence="5">cv. Heinz 1706</strain>
    </source>
</reference>
<evidence type="ECO:0000313" key="6">
    <source>
        <dbReference type="Proteomes" id="UP000004994"/>
    </source>
</evidence>
<keyword evidence="3" id="KW-0012">Acyltransferase</keyword>
<gene>
    <name evidence="4 5" type="primary">AT3</name>
</gene>
<proteinExistence type="evidence at transcript level"/>
<reference evidence="5" key="3">
    <citation type="submission" date="2018-04" db="EMBL/GenBank/DDBJ databases">
        <title>Improving the tomato reference genome and annotation using full-length BACs and diverse expression resources.</title>
        <authorList>
            <person name="Hosmani P.S."/>
            <person name="Flores M."/>
            <person name="Geest H.V."/>
            <person name="Sanchez-Perez G."/>
            <person name="Rombauts S."/>
            <person name="Maumus F."/>
            <person name="Mueller L.A."/>
            <person name="Saha S."/>
        </authorList>
    </citation>
    <scope>NUCLEOTIDE SEQUENCE [LARGE SCALE GENOMIC DNA]</scope>
    <source>
        <strain evidence="5">cv. Heinz 1706</strain>
    </source>
</reference>
<evidence type="ECO:0000313" key="5">
    <source>
        <dbReference type="EnsemblPlants" id="Solyc01g105590.2.1.1"/>
    </source>
</evidence>
<dbReference type="Proteomes" id="UP000004994">
    <property type="component" value="Chromosome 1"/>
</dbReference>
<dbReference type="GeneID" id="101055589"/>
<dbReference type="OMA" id="CIPSTEH"/>
<reference evidence="5" key="1">
    <citation type="journal article" date="2012" name="Nature">
        <title>The tomato genome sequence provides insights into fleshy fruit evolution.</title>
        <authorList>
            <consortium name="Tomato Genome Consortium"/>
        </authorList>
    </citation>
    <scope>NUCLEOTIDE SEQUENCE [LARGE SCALE GENOMIC DNA]</scope>
    <source>
        <strain evidence="5">cv. Heinz 1706</strain>
    </source>
</reference>
<dbReference type="PANTHER" id="PTHR31623">
    <property type="entry name" value="F21J9.9"/>
    <property type="match status" value="1"/>
</dbReference>
<protein>
    <submittedName>
        <fullName evidence="4 5">AT3</fullName>
    </submittedName>
</protein>
<dbReference type="GO" id="GO:0016746">
    <property type="term" value="F:acyltransferase activity"/>
    <property type="evidence" value="ECO:0007669"/>
    <property type="project" value="UniProtKB-KW"/>
</dbReference>
<dbReference type="InterPro" id="IPR023213">
    <property type="entry name" value="CAT-like_dom_sf"/>
</dbReference>
<reference evidence="4" key="2">
    <citation type="journal article" date="2012" name="Proc. Natl. Acad. Sci. U.S.A.">
        <title>Identification of a BAHD acetyltransferase that produces protective acyl sugars in tomato trichomes.</title>
        <authorList>
            <person name="Schilmiller A.L."/>
            <person name="Charbonneau A.L."/>
            <person name="Last R.L."/>
        </authorList>
    </citation>
    <scope>NUCLEOTIDE SEQUENCE</scope>
</reference>
<organism evidence="4">
    <name type="scientific">Solanum lycopersicum</name>
    <name type="common">Tomato</name>
    <name type="synonym">Lycopersicon esculentum</name>
    <dbReference type="NCBI Taxonomy" id="4081"/>
    <lineage>
        <taxon>Eukaryota</taxon>
        <taxon>Viridiplantae</taxon>
        <taxon>Streptophyta</taxon>
        <taxon>Embryophyta</taxon>
        <taxon>Tracheophyta</taxon>
        <taxon>Spermatophyta</taxon>
        <taxon>Magnoliopsida</taxon>
        <taxon>eudicotyledons</taxon>
        <taxon>Gunneridae</taxon>
        <taxon>Pentapetalae</taxon>
        <taxon>asterids</taxon>
        <taxon>lamiids</taxon>
        <taxon>Solanales</taxon>
        <taxon>Solanaceae</taxon>
        <taxon>Solanoideae</taxon>
        <taxon>Solaneae</taxon>
        <taxon>Solanum</taxon>
        <taxon>Solanum subgen. Lycopersicon</taxon>
    </lineage>
</organism>
<evidence type="ECO:0000313" key="4">
    <source>
        <dbReference type="EMBL" id="AFM77972.1"/>
    </source>
</evidence>
<dbReference type="EnsemblPlants" id="Solyc01g105590.2.1">
    <property type="protein sequence ID" value="Solyc01g105590.2.1.1"/>
    <property type="gene ID" value="Solyc01g105590.2"/>
</dbReference>
<dbReference type="STRING" id="4081.I6TNE6"/>
<accession>I6TNE6</accession>
<dbReference type="Gene3D" id="3.30.559.10">
    <property type="entry name" value="Chloramphenicol acetyltransferase-like domain"/>
    <property type="match status" value="2"/>
</dbReference>
<evidence type="ECO:0000256" key="1">
    <source>
        <dbReference type="ARBA" id="ARBA00009861"/>
    </source>
</evidence>
<keyword evidence="6" id="KW-1185">Reference proteome</keyword>